<dbReference type="PANTHER" id="PTHR44688:SF16">
    <property type="entry name" value="DNA-BINDING TRANSCRIPTIONAL ACTIVATOR DEVR_DOSR"/>
    <property type="match status" value="1"/>
</dbReference>
<dbReference type="InterPro" id="IPR059106">
    <property type="entry name" value="WHD_MalT"/>
</dbReference>
<keyword evidence="3" id="KW-0804">Transcription</keyword>
<evidence type="ECO:0000313" key="5">
    <source>
        <dbReference type="EMBL" id="AXV05735.1"/>
    </source>
</evidence>
<dbReference type="PROSITE" id="PS50043">
    <property type="entry name" value="HTH_LUXR_2"/>
    <property type="match status" value="1"/>
</dbReference>
<evidence type="ECO:0000259" key="4">
    <source>
        <dbReference type="PROSITE" id="PS50043"/>
    </source>
</evidence>
<evidence type="ECO:0000256" key="1">
    <source>
        <dbReference type="ARBA" id="ARBA00023015"/>
    </source>
</evidence>
<dbReference type="KEGG" id="euz:DVS28_a1034"/>
<name>A0A346XU38_9ACTN</name>
<dbReference type="Pfam" id="PF25873">
    <property type="entry name" value="WHD_MalT"/>
    <property type="match status" value="1"/>
</dbReference>
<gene>
    <name evidence="5" type="ORF">DVS28_a1034</name>
</gene>
<dbReference type="SUPFAM" id="SSF46894">
    <property type="entry name" value="C-terminal effector domain of the bipartite response regulators"/>
    <property type="match status" value="1"/>
</dbReference>
<dbReference type="GO" id="GO:0006355">
    <property type="term" value="P:regulation of DNA-templated transcription"/>
    <property type="evidence" value="ECO:0007669"/>
    <property type="project" value="InterPro"/>
</dbReference>
<dbReference type="InterPro" id="IPR000792">
    <property type="entry name" value="Tscrpt_reg_LuxR_C"/>
</dbReference>
<dbReference type="AlphaFoldDB" id="A0A346XU38"/>
<sequence length="734" mass="79080">MPDGHVPRPALVSAIENGLVRSGVVLLSAGDGFGKSTLLSEYARRPRPSATAWLSLDSHDDDPQVFLVAGLEALAMVHPDLFTEALVAAGNATDAAQALAFRMGVCDLEHLDEPVTLVVDDLDQLRHPSIVSGLRRLLRYRPPNLRLVLATRDDLLLDADRLQRGSGALVLDEGDLALSEAETADIAVSRHGALDDDRLHELHEATGGWAAGVVLASPGSSSGPVFDTRAQPVARFLREAIVEGLPDDLSTFLLELCMLPHVSVSLATTATGRADCARVLQDLQDRRLLEPRTELDGATWVVPPIIREFGRHELRTTAPDRATEVVLNAAWAMVRAGDFEEGAVLAMQSGDDYEAARLLLRVHLGMSTSGHGLRVHELASTLQARLPHLPELSLASAWGAVQAGLDALATEAMRTAAATTVRGQRGRFIRAEVQGLRAHLLRRQGEYTESVRAVREGLALLRDTEADAEWSYADSIRTRAPLDMGMASFLAGDLDTAMTAFEMVTGGDVPGPMRAVAHSYLALIAWLEGQHDPATHASMARLLEQRTAQAPDLAHFITSVTVALSEDGVAGRDALIDAELISACMPEPGTQVMVRLARAFRVGRGLAVGGAVADAYGTDVRTDDVAALLSDVRRILDGIPDTGVLPRIVERVRAELGEGPTLEGYGEALTDGERKVLRLLDTSLTEREIGMELHLSHNTVRTYRRRLYRKLGVTSRRAAVDAAKAPEPTAPEQR</sequence>
<dbReference type="InterPro" id="IPR016032">
    <property type="entry name" value="Sig_transdc_resp-reg_C-effctor"/>
</dbReference>
<dbReference type="Pfam" id="PF00196">
    <property type="entry name" value="GerE"/>
    <property type="match status" value="1"/>
</dbReference>
<dbReference type="InterPro" id="IPR036388">
    <property type="entry name" value="WH-like_DNA-bd_sf"/>
</dbReference>
<dbReference type="Gene3D" id="3.40.50.300">
    <property type="entry name" value="P-loop containing nucleotide triphosphate hydrolases"/>
    <property type="match status" value="1"/>
</dbReference>
<dbReference type="SMART" id="SM00421">
    <property type="entry name" value="HTH_LUXR"/>
    <property type="match status" value="1"/>
</dbReference>
<dbReference type="CDD" id="cd06170">
    <property type="entry name" value="LuxR_C_like"/>
    <property type="match status" value="1"/>
</dbReference>
<dbReference type="EMBL" id="CP031165">
    <property type="protein sequence ID" value="AXV05735.1"/>
    <property type="molecule type" value="Genomic_DNA"/>
</dbReference>
<dbReference type="PRINTS" id="PR00038">
    <property type="entry name" value="HTHLUXR"/>
</dbReference>
<protein>
    <submittedName>
        <fullName evidence="5">Transcriptional regulator</fullName>
    </submittedName>
</protein>
<keyword evidence="1" id="KW-0805">Transcription regulation</keyword>
<evidence type="ECO:0000313" key="6">
    <source>
        <dbReference type="Proteomes" id="UP000264006"/>
    </source>
</evidence>
<reference evidence="5 6" key="1">
    <citation type="submission" date="2018-09" db="EMBL/GenBank/DDBJ databases">
        <title>Complete genome sequence of Euzebya sp. DY32-46 isolated from seawater of Pacific Ocean.</title>
        <authorList>
            <person name="Xu L."/>
            <person name="Wu Y.-H."/>
            <person name="Xu X.-W."/>
        </authorList>
    </citation>
    <scope>NUCLEOTIDE SEQUENCE [LARGE SCALE GENOMIC DNA]</scope>
    <source>
        <strain evidence="5 6">DY32-46</strain>
    </source>
</reference>
<dbReference type="Gene3D" id="1.25.40.10">
    <property type="entry name" value="Tetratricopeptide repeat domain"/>
    <property type="match status" value="1"/>
</dbReference>
<accession>A0A346XU38</accession>
<dbReference type="InterPro" id="IPR027417">
    <property type="entry name" value="P-loop_NTPase"/>
</dbReference>
<keyword evidence="6" id="KW-1185">Reference proteome</keyword>
<dbReference type="InterPro" id="IPR011990">
    <property type="entry name" value="TPR-like_helical_dom_sf"/>
</dbReference>
<evidence type="ECO:0000256" key="3">
    <source>
        <dbReference type="ARBA" id="ARBA00023163"/>
    </source>
</evidence>
<dbReference type="PANTHER" id="PTHR44688">
    <property type="entry name" value="DNA-BINDING TRANSCRIPTIONAL ACTIVATOR DEVR_DOSR"/>
    <property type="match status" value="1"/>
</dbReference>
<organism evidence="5 6">
    <name type="scientific">Euzebya pacifica</name>
    <dbReference type="NCBI Taxonomy" id="1608957"/>
    <lineage>
        <taxon>Bacteria</taxon>
        <taxon>Bacillati</taxon>
        <taxon>Actinomycetota</taxon>
        <taxon>Nitriliruptoria</taxon>
        <taxon>Euzebyales</taxon>
    </lineage>
</organism>
<dbReference type="Proteomes" id="UP000264006">
    <property type="component" value="Chromosome"/>
</dbReference>
<dbReference type="SUPFAM" id="SSF52540">
    <property type="entry name" value="P-loop containing nucleoside triphosphate hydrolases"/>
    <property type="match status" value="1"/>
</dbReference>
<proteinExistence type="predicted"/>
<dbReference type="Gene3D" id="1.10.10.10">
    <property type="entry name" value="Winged helix-like DNA-binding domain superfamily/Winged helix DNA-binding domain"/>
    <property type="match status" value="1"/>
</dbReference>
<evidence type="ECO:0000256" key="2">
    <source>
        <dbReference type="ARBA" id="ARBA00023125"/>
    </source>
</evidence>
<dbReference type="SUPFAM" id="SSF48452">
    <property type="entry name" value="TPR-like"/>
    <property type="match status" value="1"/>
</dbReference>
<feature type="domain" description="HTH luxR-type" evidence="4">
    <location>
        <begin position="662"/>
        <end position="727"/>
    </location>
</feature>
<dbReference type="GO" id="GO:0003677">
    <property type="term" value="F:DNA binding"/>
    <property type="evidence" value="ECO:0007669"/>
    <property type="project" value="UniProtKB-KW"/>
</dbReference>
<keyword evidence="2" id="KW-0238">DNA-binding</keyword>